<evidence type="ECO:0000313" key="2">
    <source>
        <dbReference type="EnsemblPlants" id="AUR62038664-RA:cds"/>
    </source>
</evidence>
<name>A0A803N130_CHEQI</name>
<dbReference type="AlphaFoldDB" id="A0A803N130"/>
<organism evidence="2 3">
    <name type="scientific">Chenopodium quinoa</name>
    <name type="common">Quinoa</name>
    <dbReference type="NCBI Taxonomy" id="63459"/>
    <lineage>
        <taxon>Eukaryota</taxon>
        <taxon>Viridiplantae</taxon>
        <taxon>Streptophyta</taxon>
        <taxon>Embryophyta</taxon>
        <taxon>Tracheophyta</taxon>
        <taxon>Spermatophyta</taxon>
        <taxon>Magnoliopsida</taxon>
        <taxon>eudicotyledons</taxon>
        <taxon>Gunneridae</taxon>
        <taxon>Pentapetalae</taxon>
        <taxon>Caryophyllales</taxon>
        <taxon>Chenopodiaceae</taxon>
        <taxon>Chenopodioideae</taxon>
        <taxon>Atripliceae</taxon>
        <taxon>Chenopodium</taxon>
    </lineage>
</organism>
<reference evidence="2" key="2">
    <citation type="submission" date="2021-03" db="UniProtKB">
        <authorList>
            <consortium name="EnsemblPlants"/>
        </authorList>
    </citation>
    <scope>IDENTIFICATION</scope>
</reference>
<feature type="region of interest" description="Disordered" evidence="1">
    <location>
        <begin position="1"/>
        <end position="42"/>
    </location>
</feature>
<feature type="compositionally biased region" description="Low complexity" evidence="1">
    <location>
        <begin position="178"/>
        <end position="189"/>
    </location>
</feature>
<proteinExistence type="predicted"/>
<feature type="region of interest" description="Disordered" evidence="1">
    <location>
        <begin position="176"/>
        <end position="196"/>
    </location>
</feature>
<feature type="compositionally biased region" description="Basic and acidic residues" evidence="1">
    <location>
        <begin position="86"/>
        <end position="95"/>
    </location>
</feature>
<evidence type="ECO:0000313" key="3">
    <source>
        <dbReference type="Proteomes" id="UP000596660"/>
    </source>
</evidence>
<protein>
    <submittedName>
        <fullName evidence="2">Uncharacterized protein</fullName>
    </submittedName>
</protein>
<dbReference type="EnsemblPlants" id="AUR62038664-RA">
    <property type="protein sequence ID" value="AUR62038664-RA:cds"/>
    <property type="gene ID" value="AUR62038664"/>
</dbReference>
<feature type="compositionally biased region" description="Basic residues" evidence="1">
    <location>
        <begin position="98"/>
        <end position="109"/>
    </location>
</feature>
<dbReference type="Proteomes" id="UP000596660">
    <property type="component" value="Unplaced"/>
</dbReference>
<dbReference type="PANTHER" id="PTHR33233:SF17">
    <property type="entry name" value="DUF4283 DOMAIN-CONTAINING PROTEIN"/>
    <property type="match status" value="1"/>
</dbReference>
<feature type="compositionally biased region" description="Basic and acidic residues" evidence="1">
    <location>
        <begin position="32"/>
        <end position="42"/>
    </location>
</feature>
<feature type="compositionally biased region" description="Polar residues" evidence="1">
    <location>
        <begin position="15"/>
        <end position="31"/>
    </location>
</feature>
<dbReference type="PANTHER" id="PTHR33233">
    <property type="entry name" value="ENDONUCLEASE/EXONUCLEASE/PHOSPHATASE"/>
    <property type="match status" value="1"/>
</dbReference>
<sequence>MGSTVEASSLAMGKQQMSYPQQRSNSGNNNYQRRETKEEKSNKWYRTSSYSTVKVKEMVMLMIAGCISLLSWRTWLPSPPLLTRDRIRPSEDGAAKKASLKSLKKKSAKATKKLPTIDWKKMTEKTKSNTVPIVPRREVSQTFLDAREYLRAKRQERERIELSNTASTPVMTDPTFNQSSHHQTHHSGQYRTPTPKVKQQPHCMEEVGPQQLPLQQLEGVPPFQQLNNKFHRDCWTAPVPKKCSWVLKKILKCRNVVNSVGGWSRLQHGAKMSLKRCSSLRPMEQYHQNRVRCLWCRTLVLRVFLHDAGYFLVHFASTDDRAEELPKVVQIEDPNGLVFYQKVTYDWLPPFCEKCQLVGHVSPENQAQTKTSKR</sequence>
<accession>A0A803N130</accession>
<dbReference type="Gramene" id="AUR62038664-RA">
    <property type="protein sequence ID" value="AUR62038664-RA:cds"/>
    <property type="gene ID" value="AUR62038664"/>
</dbReference>
<feature type="region of interest" description="Disordered" evidence="1">
    <location>
        <begin position="86"/>
        <end position="109"/>
    </location>
</feature>
<evidence type="ECO:0000256" key="1">
    <source>
        <dbReference type="SAM" id="MobiDB-lite"/>
    </source>
</evidence>
<reference evidence="2" key="1">
    <citation type="journal article" date="2017" name="Nature">
        <title>The genome of Chenopodium quinoa.</title>
        <authorList>
            <person name="Jarvis D.E."/>
            <person name="Ho Y.S."/>
            <person name="Lightfoot D.J."/>
            <person name="Schmoeckel S.M."/>
            <person name="Li B."/>
            <person name="Borm T.J.A."/>
            <person name="Ohyanagi H."/>
            <person name="Mineta K."/>
            <person name="Michell C.T."/>
            <person name="Saber N."/>
            <person name="Kharbatia N.M."/>
            <person name="Rupper R.R."/>
            <person name="Sharp A.R."/>
            <person name="Dally N."/>
            <person name="Boughton B.A."/>
            <person name="Woo Y.H."/>
            <person name="Gao G."/>
            <person name="Schijlen E.G.W.M."/>
            <person name="Guo X."/>
            <person name="Momin A.A."/>
            <person name="Negrao S."/>
            <person name="Al-Babili S."/>
            <person name="Gehring C."/>
            <person name="Roessner U."/>
            <person name="Jung C."/>
            <person name="Murphy K."/>
            <person name="Arold S.T."/>
            <person name="Gojobori T."/>
            <person name="van der Linden C.G."/>
            <person name="van Loo E.N."/>
            <person name="Jellen E.N."/>
            <person name="Maughan P.J."/>
            <person name="Tester M."/>
        </authorList>
    </citation>
    <scope>NUCLEOTIDE SEQUENCE [LARGE SCALE GENOMIC DNA]</scope>
    <source>
        <strain evidence="2">cv. PI 614886</strain>
    </source>
</reference>
<keyword evidence="3" id="KW-1185">Reference proteome</keyword>